<gene>
    <name evidence="1" type="ORF">HaLaN_12664</name>
</gene>
<keyword evidence="2" id="KW-1185">Reference proteome</keyword>
<comment type="caution">
    <text evidence="1">The sequence shown here is derived from an EMBL/GenBank/DDBJ whole genome shotgun (WGS) entry which is preliminary data.</text>
</comment>
<accession>A0A699Z182</accession>
<organism evidence="1 2">
    <name type="scientific">Haematococcus lacustris</name>
    <name type="common">Green alga</name>
    <name type="synonym">Haematococcus pluvialis</name>
    <dbReference type="NCBI Taxonomy" id="44745"/>
    <lineage>
        <taxon>Eukaryota</taxon>
        <taxon>Viridiplantae</taxon>
        <taxon>Chlorophyta</taxon>
        <taxon>core chlorophytes</taxon>
        <taxon>Chlorophyceae</taxon>
        <taxon>CS clade</taxon>
        <taxon>Chlamydomonadales</taxon>
        <taxon>Haematococcaceae</taxon>
        <taxon>Haematococcus</taxon>
    </lineage>
</organism>
<feature type="non-terminal residue" evidence="1">
    <location>
        <position position="1"/>
    </location>
</feature>
<sequence>MAQQSEAMEGTPSVRQELWVLLNLAGPTIVQTASQQAMVFTDQVFVGHLGTNEMAAAALGCT</sequence>
<protein>
    <submittedName>
        <fullName evidence="1">Multidrug and toxic compound extrusion protein</fullName>
    </submittedName>
</protein>
<proteinExistence type="predicted"/>
<reference evidence="1 2" key="1">
    <citation type="submission" date="2020-02" db="EMBL/GenBank/DDBJ databases">
        <title>Draft genome sequence of Haematococcus lacustris strain NIES-144.</title>
        <authorList>
            <person name="Morimoto D."/>
            <person name="Nakagawa S."/>
            <person name="Yoshida T."/>
            <person name="Sawayama S."/>
        </authorList>
    </citation>
    <scope>NUCLEOTIDE SEQUENCE [LARGE SCALE GENOMIC DNA]</scope>
    <source>
        <strain evidence="1 2">NIES-144</strain>
    </source>
</reference>
<dbReference type="AlphaFoldDB" id="A0A699Z182"/>
<dbReference type="EMBL" id="BLLF01000973">
    <property type="protein sequence ID" value="GFH16277.1"/>
    <property type="molecule type" value="Genomic_DNA"/>
</dbReference>
<evidence type="ECO:0000313" key="1">
    <source>
        <dbReference type="EMBL" id="GFH16277.1"/>
    </source>
</evidence>
<evidence type="ECO:0000313" key="2">
    <source>
        <dbReference type="Proteomes" id="UP000485058"/>
    </source>
</evidence>
<name>A0A699Z182_HAELA</name>
<feature type="non-terminal residue" evidence="1">
    <location>
        <position position="62"/>
    </location>
</feature>
<dbReference type="Proteomes" id="UP000485058">
    <property type="component" value="Unassembled WGS sequence"/>
</dbReference>